<dbReference type="InterPro" id="IPR027268">
    <property type="entry name" value="Peptidase_M4/M1_CTD_sf"/>
</dbReference>
<feature type="binding site" evidence="2">
    <location>
        <position position="378"/>
    </location>
    <ligand>
        <name>Zn(2+)</name>
        <dbReference type="ChEBI" id="CHEBI:29105"/>
        <note>catalytic</note>
    </ligand>
</feature>
<dbReference type="GO" id="GO:0008270">
    <property type="term" value="F:zinc ion binding"/>
    <property type="evidence" value="ECO:0007669"/>
    <property type="project" value="InterPro"/>
</dbReference>
<protein>
    <recommendedName>
        <fullName evidence="3">Peptidase M1 membrane alanine aminopeptidase domain-containing protein</fullName>
    </recommendedName>
</protein>
<dbReference type="AlphaFoldDB" id="A0A1Y3PDV3"/>
<sequence length="628" mass="71717">MRTTVPFWLRLLITLSGILFLGFLSMISLTPAEATEDAALSERRVAYQIDVKLDPGKKQLLGTERIRWRHPGKKPVSEIYIHLYPNAFSKGSTFIKESGGVLREDKMDQRSPGWMEITALRLADGTNLLPAMRFVQPDDGNPDDRTLARVDLPRPVKPGTSLELEVAFRVQLPKVFARMGYFEEFVMAGQWFPKLAAYEVAGQRQRQEEGWNAHQYHAHSEFYADFGTFEVTITVPASYQVAATGKLAAEPKPKNGWKHVTFEALDVHDFAWAASPDFLVEKRTFPELGTKGITVLLYLDPAHQAAKERYFQITRQTMDRFGAWFGPYPYETLSIVVPPPGAGGAGGMEYPTLITAWDASVPVESLALEQVVVHELAHQYWYGMVANNEFEEPWLDEGLATYSENKMMSTILPHYSRLTMMTPILEPAPLSLPAWEYGDDAYAANVYLRAARVLSGIEEVVGEQEMFRILKTYFNRYRFSHPSTKDFLATINEVSGKNFDDFFNRFVFRERMVDYRIQNIDSEATAQPGRYKHRITLDVTDDIGQNVPILIRFADGHTEEITWNAKSGPNPVVLEGPAIQWAWIDPEFSNPMEIQHVNNLYRPVSQQTILTWARQLSFWLEHLKLWLF</sequence>
<dbReference type="Proteomes" id="UP000196475">
    <property type="component" value="Unassembled WGS sequence"/>
</dbReference>
<name>A0A1Y3PDV3_9BACI</name>
<reference evidence="5" key="1">
    <citation type="submission" date="2016-06" db="EMBL/GenBank/DDBJ databases">
        <authorList>
            <person name="Nascimento L."/>
            <person name="Pereira R.V."/>
            <person name="Martins L.F."/>
            <person name="Quaggio R.B."/>
            <person name="Silva A.M."/>
            <person name="Setubal J.C."/>
        </authorList>
    </citation>
    <scope>NUCLEOTIDE SEQUENCE [LARGE SCALE GENOMIC DNA]</scope>
</reference>
<accession>A0A1Y3PDV3</accession>
<dbReference type="PANTHER" id="PTHR45726:SF3">
    <property type="entry name" value="LEUKOTRIENE A-4 HYDROLASE"/>
    <property type="match status" value="1"/>
</dbReference>
<dbReference type="Pfam" id="PF01433">
    <property type="entry name" value="Peptidase_M1"/>
    <property type="match status" value="1"/>
</dbReference>
<dbReference type="InterPro" id="IPR014782">
    <property type="entry name" value="Peptidase_M1_dom"/>
</dbReference>
<evidence type="ECO:0000256" key="1">
    <source>
        <dbReference type="PIRSR" id="PIRSR634015-1"/>
    </source>
</evidence>
<comment type="caution">
    <text evidence="4">The sequence shown here is derived from an EMBL/GenBank/DDBJ whole genome shotgun (WGS) entry which is preliminary data.</text>
</comment>
<evidence type="ECO:0000256" key="2">
    <source>
        <dbReference type="PIRSR" id="PIRSR634015-3"/>
    </source>
</evidence>
<dbReference type="CDD" id="cd09604">
    <property type="entry name" value="M1_APN_like"/>
    <property type="match status" value="1"/>
</dbReference>
<feature type="active site" description="Proton donor" evidence="1">
    <location>
        <position position="447"/>
    </location>
</feature>
<dbReference type="GO" id="GO:0008237">
    <property type="term" value="F:metallopeptidase activity"/>
    <property type="evidence" value="ECO:0007669"/>
    <property type="project" value="InterPro"/>
</dbReference>
<gene>
    <name evidence="4" type="ORF">BAA01_10460</name>
</gene>
<evidence type="ECO:0000313" key="4">
    <source>
        <dbReference type="EMBL" id="OUM85490.1"/>
    </source>
</evidence>
<feature type="binding site" evidence="2">
    <location>
        <position position="374"/>
    </location>
    <ligand>
        <name>Zn(2+)</name>
        <dbReference type="ChEBI" id="CHEBI:29105"/>
        <note>catalytic</note>
    </ligand>
</feature>
<evidence type="ECO:0000313" key="5">
    <source>
        <dbReference type="Proteomes" id="UP000196475"/>
    </source>
</evidence>
<dbReference type="PANTHER" id="PTHR45726">
    <property type="entry name" value="LEUKOTRIENE A-4 HYDROLASE"/>
    <property type="match status" value="1"/>
</dbReference>
<keyword evidence="2" id="KW-0862">Zinc</keyword>
<keyword evidence="2" id="KW-0479">Metal-binding</keyword>
<dbReference type="InterPro" id="IPR034015">
    <property type="entry name" value="M1_LTA4H"/>
</dbReference>
<feature type="active site" description="Proton acceptor" evidence="1">
    <location>
        <position position="375"/>
    </location>
</feature>
<evidence type="ECO:0000259" key="3">
    <source>
        <dbReference type="Pfam" id="PF01433"/>
    </source>
</evidence>
<comment type="cofactor">
    <cofactor evidence="2">
        <name>Zn(2+)</name>
        <dbReference type="ChEBI" id="CHEBI:29105"/>
    </cofactor>
    <text evidence="2">Binds 1 zinc ion per subunit.</text>
</comment>
<proteinExistence type="predicted"/>
<feature type="domain" description="Peptidase M1 membrane alanine aminopeptidase" evidence="3">
    <location>
        <begin position="313"/>
        <end position="506"/>
    </location>
</feature>
<dbReference type="Gene3D" id="1.10.390.10">
    <property type="entry name" value="Neutral Protease Domain 2"/>
    <property type="match status" value="1"/>
</dbReference>
<dbReference type="EMBL" id="LZRT01000101">
    <property type="protein sequence ID" value="OUM85490.1"/>
    <property type="molecule type" value="Genomic_DNA"/>
</dbReference>
<feature type="binding site" evidence="2">
    <location>
        <position position="397"/>
    </location>
    <ligand>
        <name>Zn(2+)</name>
        <dbReference type="ChEBI" id="CHEBI:29105"/>
        <note>catalytic</note>
    </ligand>
</feature>
<organism evidence="4 5">
    <name type="scientific">Bacillus thermozeamaize</name>
    <dbReference type="NCBI Taxonomy" id="230954"/>
    <lineage>
        <taxon>Bacteria</taxon>
        <taxon>Bacillati</taxon>
        <taxon>Bacillota</taxon>
        <taxon>Bacilli</taxon>
        <taxon>Bacillales</taxon>
        <taxon>Bacillaceae</taxon>
        <taxon>Bacillus</taxon>
    </lineage>
</organism>
<dbReference type="SUPFAM" id="SSF55486">
    <property type="entry name" value="Metalloproteases ('zincins'), catalytic domain"/>
    <property type="match status" value="1"/>
</dbReference>